<dbReference type="PANTHER" id="PTHR30489:SF0">
    <property type="entry name" value="LIPOPROTEIN-RELEASING SYSTEM TRANSMEMBRANE PROTEIN LOLE"/>
    <property type="match status" value="1"/>
</dbReference>
<dbReference type="AlphaFoldDB" id="A0A154W716"/>
<keyword evidence="3" id="KW-1185">Reference proteome</keyword>
<sequence length="403" mass="42435">MRGALLILRLAIADLRHDRLVSLCQIVMAAAVIAPLLLLFALKHGVATTLLAELRANPETLRIRPVGSYRLGPDFFRDMAGRPETGFLVPATRAIATQIYLSKAEGRAPLADIQMLPTAPGDPLGQGSPLIAERGQVALSTAAARQLDAGPGDRLRGIVERSRDGRVEPATVDLTVSRVVPEALYLSSTAFVHPDLIEAAERYRDGYEVPAFGWPGERAWEPIAEYASFRLYARDLSDVAPLAEAVRAAGIETRTDADRIAGILALDRNLNALFLIVGSVAAAGLVGALLAGMVAGVERKRRALAVMGLLGFRRGLLAAFPMAQAGLLALAGYGLSLAVYGAGAIAVQSYFAPLLQTGQAAIALEPWHFAAAGLATLALALPSALATGFRAAATEPSEALREV</sequence>
<evidence type="ECO:0000313" key="2">
    <source>
        <dbReference type="EMBL" id="KZD09314.1"/>
    </source>
</evidence>
<name>A0A154W716_9PROT</name>
<organism evidence="2 3">
    <name type="scientific">Oceanibaculum pacificum</name>
    <dbReference type="NCBI Taxonomy" id="580166"/>
    <lineage>
        <taxon>Bacteria</taxon>
        <taxon>Pseudomonadati</taxon>
        <taxon>Pseudomonadota</taxon>
        <taxon>Alphaproteobacteria</taxon>
        <taxon>Rhodospirillales</taxon>
        <taxon>Oceanibaculaceae</taxon>
        <taxon>Oceanibaculum</taxon>
    </lineage>
</organism>
<protein>
    <recommendedName>
        <fullName evidence="4">ABC3 transporter permease protein domain-containing protein</fullName>
    </recommendedName>
</protein>
<dbReference type="OrthoDB" id="5410375at2"/>
<dbReference type="STRING" id="580166.AUP43_07550"/>
<evidence type="ECO:0000256" key="1">
    <source>
        <dbReference type="SAM" id="Phobius"/>
    </source>
</evidence>
<dbReference type="Proteomes" id="UP000076400">
    <property type="component" value="Unassembled WGS sequence"/>
</dbReference>
<keyword evidence="1" id="KW-1133">Transmembrane helix</keyword>
<feature type="transmembrane region" description="Helical" evidence="1">
    <location>
        <begin position="367"/>
        <end position="389"/>
    </location>
</feature>
<dbReference type="GO" id="GO:0098797">
    <property type="term" value="C:plasma membrane protein complex"/>
    <property type="evidence" value="ECO:0007669"/>
    <property type="project" value="TreeGrafter"/>
</dbReference>
<feature type="transmembrane region" description="Helical" evidence="1">
    <location>
        <begin position="316"/>
        <end position="347"/>
    </location>
</feature>
<dbReference type="InterPro" id="IPR051447">
    <property type="entry name" value="Lipoprotein-release_system"/>
</dbReference>
<accession>A0A154W716</accession>
<feature type="transmembrane region" description="Helical" evidence="1">
    <location>
        <begin position="20"/>
        <end position="42"/>
    </location>
</feature>
<feature type="transmembrane region" description="Helical" evidence="1">
    <location>
        <begin position="272"/>
        <end position="295"/>
    </location>
</feature>
<proteinExistence type="predicted"/>
<keyword evidence="1" id="KW-0472">Membrane</keyword>
<reference evidence="2 3" key="1">
    <citation type="submission" date="2015-12" db="EMBL/GenBank/DDBJ databases">
        <title>Genome sequence of Oceanibaculum pacificum MCCC 1A02656.</title>
        <authorList>
            <person name="Lu L."/>
            <person name="Lai Q."/>
            <person name="Shao Z."/>
            <person name="Qian P."/>
        </authorList>
    </citation>
    <scope>NUCLEOTIDE SEQUENCE [LARGE SCALE GENOMIC DNA]</scope>
    <source>
        <strain evidence="2 3">MCCC 1A02656</strain>
    </source>
</reference>
<dbReference type="RefSeq" id="WP_067554996.1">
    <property type="nucleotide sequence ID" value="NZ_LPXN01000099.1"/>
</dbReference>
<dbReference type="GO" id="GO:0044874">
    <property type="term" value="P:lipoprotein localization to outer membrane"/>
    <property type="evidence" value="ECO:0007669"/>
    <property type="project" value="TreeGrafter"/>
</dbReference>
<dbReference type="EMBL" id="LPXN01000099">
    <property type="protein sequence ID" value="KZD09314.1"/>
    <property type="molecule type" value="Genomic_DNA"/>
</dbReference>
<gene>
    <name evidence="2" type="ORF">AUP43_07550</name>
</gene>
<comment type="caution">
    <text evidence="2">The sequence shown here is derived from an EMBL/GenBank/DDBJ whole genome shotgun (WGS) entry which is preliminary data.</text>
</comment>
<evidence type="ECO:0008006" key="4">
    <source>
        <dbReference type="Google" id="ProtNLM"/>
    </source>
</evidence>
<evidence type="ECO:0000313" key="3">
    <source>
        <dbReference type="Proteomes" id="UP000076400"/>
    </source>
</evidence>
<dbReference type="PANTHER" id="PTHR30489">
    <property type="entry name" value="LIPOPROTEIN-RELEASING SYSTEM TRANSMEMBRANE PROTEIN LOLE"/>
    <property type="match status" value="1"/>
</dbReference>
<keyword evidence="1" id="KW-0812">Transmembrane</keyword>